<gene>
    <name evidence="2" type="ORF">SDC9_202268</name>
</gene>
<feature type="compositionally biased region" description="Basic and acidic residues" evidence="1">
    <location>
        <begin position="60"/>
        <end position="81"/>
    </location>
</feature>
<organism evidence="2">
    <name type="scientific">bioreactor metagenome</name>
    <dbReference type="NCBI Taxonomy" id="1076179"/>
    <lineage>
        <taxon>unclassified sequences</taxon>
        <taxon>metagenomes</taxon>
        <taxon>ecological metagenomes</taxon>
    </lineage>
</organism>
<sequence length="127" mass="15452">MRILHEVDRREHTERNRDQEREQRHKNGIEQRGKQGEVLRVVFPLKELEREMRNTFYEDIANHEQQRANGNERREMNRESKEKSRDLLSFHCCFLRFVKEKRKLMIKMKIKSTTPVAINASRCRSAE</sequence>
<evidence type="ECO:0000313" key="2">
    <source>
        <dbReference type="EMBL" id="MPN54597.1"/>
    </source>
</evidence>
<name>A0A645ITW1_9ZZZZ</name>
<reference evidence="2" key="1">
    <citation type="submission" date="2019-08" db="EMBL/GenBank/DDBJ databases">
        <authorList>
            <person name="Kucharzyk K."/>
            <person name="Murdoch R.W."/>
            <person name="Higgins S."/>
            <person name="Loffler F."/>
        </authorList>
    </citation>
    <scope>NUCLEOTIDE SEQUENCE</scope>
</reference>
<dbReference type="AlphaFoldDB" id="A0A645ITW1"/>
<feature type="region of interest" description="Disordered" evidence="1">
    <location>
        <begin position="59"/>
        <end position="81"/>
    </location>
</feature>
<feature type="region of interest" description="Disordered" evidence="1">
    <location>
        <begin position="1"/>
        <end position="33"/>
    </location>
</feature>
<accession>A0A645ITW1</accession>
<proteinExistence type="predicted"/>
<dbReference type="EMBL" id="VSSQ01122983">
    <property type="protein sequence ID" value="MPN54597.1"/>
    <property type="molecule type" value="Genomic_DNA"/>
</dbReference>
<protein>
    <submittedName>
        <fullName evidence="2">Uncharacterized protein</fullName>
    </submittedName>
</protein>
<evidence type="ECO:0000256" key="1">
    <source>
        <dbReference type="SAM" id="MobiDB-lite"/>
    </source>
</evidence>
<comment type="caution">
    <text evidence="2">The sequence shown here is derived from an EMBL/GenBank/DDBJ whole genome shotgun (WGS) entry which is preliminary data.</text>
</comment>